<dbReference type="EMBL" id="KZ454987">
    <property type="protein sequence ID" value="PKI85973.1"/>
    <property type="molecule type" value="Genomic_DNA"/>
</dbReference>
<dbReference type="Pfam" id="PF18785">
    <property type="entry name" value="Inv-AAD"/>
    <property type="match status" value="1"/>
</dbReference>
<dbReference type="SUPFAM" id="SSF53927">
    <property type="entry name" value="Cytidine deaminase-like"/>
    <property type="match status" value="1"/>
</dbReference>
<feature type="transmembrane region" description="Helical" evidence="1">
    <location>
        <begin position="88"/>
        <end position="105"/>
    </location>
</feature>
<proteinExistence type="predicted"/>
<feature type="transmembrane region" description="Helical" evidence="1">
    <location>
        <begin position="57"/>
        <end position="82"/>
    </location>
</feature>
<keyword evidence="1" id="KW-1133">Transmembrane helix</keyword>
<dbReference type="STRING" id="2020962.A0A2N1JHF3"/>
<sequence length="422" mass="46652">MLSSILNLEALAAYDLTHVQYSIADPWGPTWALITLMPVFMLAVYFGVLLQRRELTYANALVGQFALIITGLTCYSRVYLMYHTLEQVYVGCSIGIAMGAMYYMLTERMPRRAKHDSLLMHFRKFLYTNYFARMLCLRDSWTVYPDGPIEIEYSQWLTNFQAWTKPPACTALQGSANAHLSLMLDALAQADLCIAVPTAFSVGCVIAADAAQMRNPSMDLDVIEALAPYSLFTGYSRELPGNTHAEECALEKLARYAASTPDAQSKLAREKSSKRTPLSLFMYTTMEPCSERLSGNAPCVDRIVRFNEARHVTSAAWLAKGTGLENSSCGALKPSMCDGSLRPITVVLVVQGVREPQDFVQCQGQRVLRGNGVDVISATPRALPATLGLKLPPLTSISMRVSEGINWLEDACLRMAKKGHKT</sequence>
<dbReference type="SUPFAM" id="SSF48317">
    <property type="entry name" value="Acid phosphatase/Vanadium-dependent haloperoxidase"/>
    <property type="match status" value="1"/>
</dbReference>
<dbReference type="InterPro" id="IPR002125">
    <property type="entry name" value="CMP_dCMP_dom"/>
</dbReference>
<keyword evidence="1" id="KW-0812">Transmembrane</keyword>
<keyword evidence="1" id="KW-0472">Membrane</keyword>
<dbReference type="Proteomes" id="UP000232875">
    <property type="component" value="Unassembled WGS sequence"/>
</dbReference>
<dbReference type="Gene3D" id="3.40.140.10">
    <property type="entry name" value="Cytidine Deaminase, domain 2"/>
    <property type="match status" value="1"/>
</dbReference>
<dbReference type="Gene3D" id="1.20.144.10">
    <property type="entry name" value="Phosphatidic acid phosphatase type 2/haloperoxidase"/>
    <property type="match status" value="1"/>
</dbReference>
<protein>
    <recommendedName>
        <fullName evidence="2">CMP/dCMP-type deaminase domain-containing protein</fullName>
    </recommendedName>
</protein>
<dbReference type="PROSITE" id="PS51747">
    <property type="entry name" value="CYT_DCMP_DEAMINASES_2"/>
    <property type="match status" value="1"/>
</dbReference>
<gene>
    <name evidence="3" type="ORF">MVES_000084</name>
</gene>
<evidence type="ECO:0000313" key="3">
    <source>
        <dbReference type="EMBL" id="PKI85973.1"/>
    </source>
</evidence>
<dbReference type="GO" id="GO:0003824">
    <property type="term" value="F:catalytic activity"/>
    <property type="evidence" value="ECO:0007669"/>
    <property type="project" value="InterPro"/>
</dbReference>
<dbReference type="InterPro" id="IPR016193">
    <property type="entry name" value="Cytidine_deaminase-like"/>
</dbReference>
<evidence type="ECO:0000313" key="4">
    <source>
        <dbReference type="Proteomes" id="UP000232875"/>
    </source>
</evidence>
<dbReference type="InterPro" id="IPR036938">
    <property type="entry name" value="PAP2/HPO_sf"/>
</dbReference>
<dbReference type="AlphaFoldDB" id="A0A2N1JHF3"/>
<name>A0A2N1JHF3_9BASI</name>
<dbReference type="GO" id="GO:0006139">
    <property type="term" value="P:nucleobase-containing compound metabolic process"/>
    <property type="evidence" value="ECO:0007669"/>
    <property type="project" value="UniProtKB-ARBA"/>
</dbReference>
<dbReference type="UniPathway" id="UPA00378"/>
<feature type="transmembrane region" description="Helical" evidence="1">
    <location>
        <begin position="31"/>
        <end position="50"/>
    </location>
</feature>
<evidence type="ECO:0000256" key="1">
    <source>
        <dbReference type="SAM" id="Phobius"/>
    </source>
</evidence>
<accession>A0A2N1JHF3</accession>
<feature type="domain" description="CMP/dCMP-type deaminase" evidence="2">
    <location>
        <begin position="177"/>
        <end position="325"/>
    </location>
</feature>
<dbReference type="OrthoDB" id="302705at2759"/>
<reference evidence="3 4" key="1">
    <citation type="submission" date="2017-10" db="EMBL/GenBank/DDBJ databases">
        <title>A novel species of cold-tolerant Malassezia isolated from bats.</title>
        <authorList>
            <person name="Lorch J.M."/>
            <person name="Palmer J.M."/>
            <person name="Vanderwolf K.J."/>
            <person name="Schmidt K.Z."/>
            <person name="Verant M.L."/>
            <person name="Weller T.J."/>
            <person name="Blehert D.S."/>
        </authorList>
    </citation>
    <scope>NUCLEOTIDE SEQUENCE [LARGE SCALE GENOMIC DNA]</scope>
    <source>
        <strain evidence="3 4">NWHC:44797-103</strain>
    </source>
</reference>
<keyword evidence="4" id="KW-1185">Reference proteome</keyword>
<evidence type="ECO:0000259" key="2">
    <source>
        <dbReference type="PROSITE" id="PS51747"/>
    </source>
</evidence>
<organism evidence="3 4">
    <name type="scientific">Malassezia vespertilionis</name>
    <dbReference type="NCBI Taxonomy" id="2020962"/>
    <lineage>
        <taxon>Eukaryota</taxon>
        <taxon>Fungi</taxon>
        <taxon>Dikarya</taxon>
        <taxon>Basidiomycota</taxon>
        <taxon>Ustilaginomycotina</taxon>
        <taxon>Malasseziomycetes</taxon>
        <taxon>Malasseziales</taxon>
        <taxon>Malasseziaceae</taxon>
        <taxon>Malassezia</taxon>
    </lineage>
</organism>